<evidence type="ECO:0000313" key="2">
    <source>
        <dbReference type="Proteomes" id="UP001558613"/>
    </source>
</evidence>
<dbReference type="EMBL" id="JAYMGO010000004">
    <property type="protein sequence ID" value="KAL1276853.1"/>
    <property type="molecule type" value="Genomic_DNA"/>
</dbReference>
<organism evidence="1 2">
    <name type="scientific">Cirrhinus molitorella</name>
    <name type="common">mud carp</name>
    <dbReference type="NCBI Taxonomy" id="172907"/>
    <lineage>
        <taxon>Eukaryota</taxon>
        <taxon>Metazoa</taxon>
        <taxon>Chordata</taxon>
        <taxon>Craniata</taxon>
        <taxon>Vertebrata</taxon>
        <taxon>Euteleostomi</taxon>
        <taxon>Actinopterygii</taxon>
        <taxon>Neopterygii</taxon>
        <taxon>Teleostei</taxon>
        <taxon>Ostariophysi</taxon>
        <taxon>Cypriniformes</taxon>
        <taxon>Cyprinidae</taxon>
        <taxon>Labeoninae</taxon>
        <taxon>Labeonini</taxon>
        <taxon>Cirrhinus</taxon>
    </lineage>
</organism>
<gene>
    <name evidence="1" type="ORF">QQF64_036476</name>
</gene>
<sequence length="97" mass="11080">MTIPYGWPQHPMMGRVEMISPSVPMTFIYGSRSPHRWPIRKSCSRNEAHLTQKSSCLEEKGVCDLHVPIHCDLSSEDMTILLSPRPHSKLYDGESRS</sequence>
<keyword evidence="2" id="KW-1185">Reference proteome</keyword>
<proteinExistence type="predicted"/>
<protein>
    <submittedName>
        <fullName evidence="1">Uncharacterized protein</fullName>
    </submittedName>
</protein>
<comment type="caution">
    <text evidence="1">The sequence shown here is derived from an EMBL/GenBank/DDBJ whole genome shotgun (WGS) entry which is preliminary data.</text>
</comment>
<accession>A0ABR3NIN4</accession>
<evidence type="ECO:0000313" key="1">
    <source>
        <dbReference type="EMBL" id="KAL1276853.1"/>
    </source>
</evidence>
<name>A0ABR3NIN4_9TELE</name>
<reference evidence="1 2" key="1">
    <citation type="submission" date="2023-09" db="EMBL/GenBank/DDBJ databases">
        <authorList>
            <person name="Wang M."/>
        </authorList>
    </citation>
    <scope>NUCLEOTIDE SEQUENCE [LARGE SCALE GENOMIC DNA]</scope>
    <source>
        <strain evidence="1">GT-2023</strain>
        <tissue evidence="1">Liver</tissue>
    </source>
</reference>
<dbReference type="Proteomes" id="UP001558613">
    <property type="component" value="Unassembled WGS sequence"/>
</dbReference>